<accession>A0AAV4Y5I5</accession>
<proteinExistence type="predicted"/>
<dbReference type="Proteomes" id="UP001054945">
    <property type="component" value="Unassembled WGS sequence"/>
</dbReference>
<name>A0AAV4Y5I5_CAEEX</name>
<protein>
    <submittedName>
        <fullName evidence="1">Uncharacterized protein</fullName>
    </submittedName>
</protein>
<reference evidence="1 2" key="1">
    <citation type="submission" date="2021-06" db="EMBL/GenBank/DDBJ databases">
        <title>Caerostris extrusa draft genome.</title>
        <authorList>
            <person name="Kono N."/>
            <person name="Arakawa K."/>
        </authorList>
    </citation>
    <scope>NUCLEOTIDE SEQUENCE [LARGE SCALE GENOMIC DNA]</scope>
</reference>
<organism evidence="1 2">
    <name type="scientific">Caerostris extrusa</name>
    <name type="common">Bark spider</name>
    <name type="synonym">Caerostris bankana</name>
    <dbReference type="NCBI Taxonomy" id="172846"/>
    <lineage>
        <taxon>Eukaryota</taxon>
        <taxon>Metazoa</taxon>
        <taxon>Ecdysozoa</taxon>
        <taxon>Arthropoda</taxon>
        <taxon>Chelicerata</taxon>
        <taxon>Arachnida</taxon>
        <taxon>Araneae</taxon>
        <taxon>Araneomorphae</taxon>
        <taxon>Entelegynae</taxon>
        <taxon>Araneoidea</taxon>
        <taxon>Araneidae</taxon>
        <taxon>Caerostris</taxon>
    </lineage>
</organism>
<sequence>MPRFFRQNGVNKRKEAVKEEMDGPFCSRSSGPPQKMLMFPARADVFQSNRFVRRDGIASGDLSFLGLGFFFFDFRTHFAGSFDW</sequence>
<gene>
    <name evidence="1" type="ORF">CEXT_183201</name>
</gene>
<comment type="caution">
    <text evidence="1">The sequence shown here is derived from an EMBL/GenBank/DDBJ whole genome shotgun (WGS) entry which is preliminary data.</text>
</comment>
<evidence type="ECO:0000313" key="1">
    <source>
        <dbReference type="EMBL" id="GIZ02612.1"/>
    </source>
</evidence>
<dbReference type="EMBL" id="BPLR01018834">
    <property type="protein sequence ID" value="GIZ02612.1"/>
    <property type="molecule type" value="Genomic_DNA"/>
</dbReference>
<keyword evidence="2" id="KW-1185">Reference proteome</keyword>
<dbReference type="AlphaFoldDB" id="A0AAV4Y5I5"/>
<evidence type="ECO:0000313" key="2">
    <source>
        <dbReference type="Proteomes" id="UP001054945"/>
    </source>
</evidence>